<dbReference type="SUPFAM" id="SSF51735">
    <property type="entry name" value="NAD(P)-binding Rossmann-fold domains"/>
    <property type="match status" value="1"/>
</dbReference>
<dbReference type="Pfam" id="PF02423">
    <property type="entry name" value="OCD_Mu_crystall"/>
    <property type="match status" value="1"/>
</dbReference>
<organism evidence="1 2">
    <name type="scientific">candidate division KSB3 bacterium</name>
    <dbReference type="NCBI Taxonomy" id="2044937"/>
    <lineage>
        <taxon>Bacteria</taxon>
        <taxon>candidate division KSB3</taxon>
    </lineage>
</organism>
<gene>
    <name evidence="1" type="ORF">CSA56_00515</name>
</gene>
<accession>A0A2G6KKU8</accession>
<dbReference type="AlphaFoldDB" id="A0A2G6KKU8"/>
<dbReference type="InterPro" id="IPR036291">
    <property type="entry name" value="NAD(P)-bd_dom_sf"/>
</dbReference>
<name>A0A2G6KKU8_9BACT</name>
<dbReference type="Gene3D" id="3.40.50.720">
    <property type="entry name" value="NAD(P)-binding Rossmann-like Domain"/>
    <property type="match status" value="1"/>
</dbReference>
<sequence>MERYKVVGDILEQCAAVGELHHALEQGIISQSDVHGEIGAIVAGAIPGRENDDENIVYDAAGTALQDTAAAASYYEKTVKFGKGCYRNLFE</sequence>
<reference evidence="1 2" key="1">
    <citation type="submission" date="2017-10" db="EMBL/GenBank/DDBJ databases">
        <title>Novel microbial diversity and functional potential in the marine mammal oral microbiome.</title>
        <authorList>
            <person name="Dudek N.K."/>
            <person name="Sun C.L."/>
            <person name="Burstein D."/>
            <person name="Kantor R.S."/>
            <person name="Aliaga Goltsman D.S."/>
            <person name="Bik E.M."/>
            <person name="Thomas B.C."/>
            <person name="Banfield J.F."/>
            <person name="Relman D.A."/>
        </authorList>
    </citation>
    <scope>NUCLEOTIDE SEQUENCE [LARGE SCALE GENOMIC DNA]</scope>
    <source>
        <strain evidence="1">DOLJORAL78_47_16</strain>
    </source>
</reference>
<protein>
    <recommendedName>
        <fullName evidence="3">Ornithine cyclodeaminase</fullName>
    </recommendedName>
</protein>
<proteinExistence type="predicted"/>
<evidence type="ECO:0000313" key="2">
    <source>
        <dbReference type="Proteomes" id="UP000230821"/>
    </source>
</evidence>
<evidence type="ECO:0008006" key="3">
    <source>
        <dbReference type="Google" id="ProtNLM"/>
    </source>
</evidence>
<comment type="caution">
    <text evidence="1">The sequence shown here is derived from an EMBL/GenBank/DDBJ whole genome shotgun (WGS) entry which is preliminary data.</text>
</comment>
<dbReference type="Proteomes" id="UP000230821">
    <property type="component" value="Unassembled WGS sequence"/>
</dbReference>
<dbReference type="EMBL" id="PDSK01000020">
    <property type="protein sequence ID" value="PIE36287.1"/>
    <property type="molecule type" value="Genomic_DNA"/>
</dbReference>
<evidence type="ECO:0000313" key="1">
    <source>
        <dbReference type="EMBL" id="PIE36287.1"/>
    </source>
</evidence>
<dbReference type="InterPro" id="IPR003462">
    <property type="entry name" value="ODC_Mu_crystall"/>
</dbReference>